<dbReference type="Proteomes" id="UP000251311">
    <property type="component" value="Unassembled WGS sequence"/>
</dbReference>
<comment type="caution">
    <text evidence="1">The sequence shown here is derived from an EMBL/GenBank/DDBJ whole genome shotgun (WGS) entry which is preliminary data.</text>
</comment>
<dbReference type="EMBL" id="MUXF01000004">
    <property type="protein sequence ID" value="PUE67168.1"/>
    <property type="molecule type" value="Genomic_DNA"/>
</dbReference>
<accession>A0ABX5JK60</accession>
<name>A0ABX5JK60_9BACT</name>
<keyword evidence="2" id="KW-1185">Reference proteome</keyword>
<proteinExistence type="predicted"/>
<dbReference type="RefSeq" id="WP_108527231.1">
    <property type="nucleotide sequence ID" value="NZ_MUXF01000004.1"/>
</dbReference>
<gene>
    <name evidence="1" type="ORF">B0175_03060</name>
</gene>
<evidence type="ECO:0000313" key="2">
    <source>
        <dbReference type="Proteomes" id="UP000251311"/>
    </source>
</evidence>
<protein>
    <submittedName>
        <fullName evidence="1">Uncharacterized protein</fullName>
    </submittedName>
</protein>
<organism evidence="1 2">
    <name type="scientific">Arcobacter lacus</name>
    <dbReference type="NCBI Taxonomy" id="1912876"/>
    <lineage>
        <taxon>Bacteria</taxon>
        <taxon>Pseudomonadati</taxon>
        <taxon>Campylobacterota</taxon>
        <taxon>Epsilonproteobacteria</taxon>
        <taxon>Campylobacterales</taxon>
        <taxon>Arcobacteraceae</taxon>
        <taxon>Arcobacter</taxon>
    </lineage>
</organism>
<evidence type="ECO:0000313" key="1">
    <source>
        <dbReference type="EMBL" id="PUE67168.1"/>
    </source>
</evidence>
<sequence length="519" mass="61849">MATTITDKSLLKNITDYDIEDWTEKSCNILKKRSTKEEGLIDFKKKLIVNNPLDEESVKELKEIEKLIKENDPDVLYKNIDKVLDIWTLLIRKSLVLLRICDLREPYLEFENKNPSPYGLSELRDFMKSYQEYEKLLYATPNYRDHIVHVFKTWLIGMNIFIDQKEYFDNLCLDGVKHSDEKFVLTPLEKISIWTLISLCHDLGYPLEKAQKILDKTTGMLKYFVANPQILSDIKFTDTQDKMNQIIIEMASSKIVPEKVKKDDDKKDELYTAIIQPKYYMKFLKSFEKNSHGLISSIILYKILLYFMESEFSTNVNYKFTYMDAIQYLIRREILRAISSHTTKDIYYLNANTFSFLLTFCDDLQEWGRRDWNSMYTHTLNDKKITIEKFEKNNDVYNIEIEEIFEKQFQEKEFAKIIQQIYEYQFISYRTIFRDGLDTQNRTFNFKKRFKLSTEKGKTISVQFTIVKDEQALFTVGLDDLSESIKKEIFDNLNTEKFFLEKTPKDSKKIREVKEITIK</sequence>
<reference evidence="1 2" key="1">
    <citation type="submission" date="2017-02" db="EMBL/GenBank/DDBJ databases">
        <title>Arcobacter lacus sp. nov., a new species isolated from reclaimed water.</title>
        <authorList>
            <person name="Figueras M.J."/>
            <person name="Perez-Cataluna A."/>
            <person name="Salas-Masso N."/>
        </authorList>
    </citation>
    <scope>NUCLEOTIDE SEQUENCE [LARGE SCALE GENOMIC DNA]</scope>
    <source>
        <strain evidence="1 2">RW43-9</strain>
    </source>
</reference>